<feature type="region of interest" description="Disordered" evidence="1">
    <location>
        <begin position="281"/>
        <end position="308"/>
    </location>
</feature>
<gene>
    <name evidence="4" type="ORF">KOR34_19100</name>
</gene>
<dbReference type="InterPro" id="IPR015943">
    <property type="entry name" value="WD40/YVTN_repeat-like_dom_sf"/>
</dbReference>
<feature type="domain" description="Pyrrolo-quinoline quinone repeat" evidence="3">
    <location>
        <begin position="96"/>
        <end position="260"/>
    </location>
</feature>
<keyword evidence="5" id="KW-1185">Reference proteome</keyword>
<dbReference type="EMBL" id="SIHJ01000001">
    <property type="protein sequence ID" value="TWT36965.1"/>
    <property type="molecule type" value="Genomic_DNA"/>
</dbReference>
<dbReference type="OrthoDB" id="244732at2"/>
<comment type="caution">
    <text evidence="4">The sequence shown here is derived from an EMBL/GenBank/DDBJ whole genome shotgun (WGS) entry which is preliminary data.</text>
</comment>
<evidence type="ECO:0000256" key="1">
    <source>
        <dbReference type="SAM" id="MobiDB-lite"/>
    </source>
</evidence>
<sequence precursor="true">MKPRLTAFALAALTALPAFATDWPQFRGPNGNNVVDGDSHPLSWSESENVAWKADIPGRGWAAPVITGGKVLIATAVPDEEAEGGDDRRRPQRWELICLDLESGDELWSKVAKAGVPTVGTHRDNTYASETPVTDGERVYVYFGMTGLYCYDLDGNEVWQKDLGTYRMQADWGTSSSPVLHDGRLFVQVDSEDQSFLVALDADNGEELWREDRDEGSNWSTPIIWKNSLRTELVTGGGKFRSYDPASGELLWTLDVGGSRSSASPAATEELLIVGAEDRSRRGGGRGGIFAVKPGGEGDISSGEDGQSPFLLWGSTETPLGMSSPLIYDGMVYVLTRRGGIVHALDAKTGEQAYRERVRGASAFWASPWAVGGKVLLPDDRGGVHVLEPGAEFTLVRTNTIPGRLWASTAVGDGSLLLRYEDRLICVREPLQQAKAAPRGSGQTTR</sequence>
<evidence type="ECO:0000313" key="5">
    <source>
        <dbReference type="Proteomes" id="UP000316714"/>
    </source>
</evidence>
<reference evidence="4 5" key="1">
    <citation type="submission" date="2019-02" db="EMBL/GenBank/DDBJ databases">
        <title>Deep-cultivation of Planctomycetes and their phenomic and genomic characterization uncovers novel biology.</title>
        <authorList>
            <person name="Wiegand S."/>
            <person name="Jogler M."/>
            <person name="Boedeker C."/>
            <person name="Pinto D."/>
            <person name="Vollmers J."/>
            <person name="Rivas-Marin E."/>
            <person name="Kohn T."/>
            <person name="Peeters S.H."/>
            <person name="Heuer A."/>
            <person name="Rast P."/>
            <person name="Oberbeckmann S."/>
            <person name="Bunk B."/>
            <person name="Jeske O."/>
            <person name="Meyerdierks A."/>
            <person name="Storesund J.E."/>
            <person name="Kallscheuer N."/>
            <person name="Luecker S."/>
            <person name="Lage O.M."/>
            <person name="Pohl T."/>
            <person name="Merkel B.J."/>
            <person name="Hornburger P."/>
            <person name="Mueller R.-W."/>
            <person name="Bruemmer F."/>
            <person name="Labrenz M."/>
            <person name="Spormann A.M."/>
            <person name="Op Den Camp H."/>
            <person name="Overmann J."/>
            <person name="Amann R."/>
            <person name="Jetten M.S.M."/>
            <person name="Mascher T."/>
            <person name="Medema M.H."/>
            <person name="Devos D.P."/>
            <person name="Kaster A.-K."/>
            <person name="Ovreas L."/>
            <person name="Rohde M."/>
            <person name="Galperin M.Y."/>
            <person name="Jogler C."/>
        </authorList>
    </citation>
    <scope>NUCLEOTIDE SEQUENCE [LARGE SCALE GENOMIC DNA]</scope>
    <source>
        <strain evidence="4 5">KOR34</strain>
    </source>
</reference>
<dbReference type="SMART" id="SM00564">
    <property type="entry name" value="PQQ"/>
    <property type="match status" value="4"/>
</dbReference>
<accession>A0A5C5VGX5</accession>
<dbReference type="InterPro" id="IPR011047">
    <property type="entry name" value="Quinoprotein_ADH-like_sf"/>
</dbReference>
<evidence type="ECO:0000313" key="4">
    <source>
        <dbReference type="EMBL" id="TWT36965.1"/>
    </source>
</evidence>
<name>A0A5C5VGX5_9BACT</name>
<dbReference type="Proteomes" id="UP000316714">
    <property type="component" value="Unassembled WGS sequence"/>
</dbReference>
<dbReference type="Pfam" id="PF13360">
    <property type="entry name" value="PQQ_2"/>
    <property type="match status" value="2"/>
</dbReference>
<dbReference type="SUPFAM" id="SSF50998">
    <property type="entry name" value="Quinoprotein alcohol dehydrogenase-like"/>
    <property type="match status" value="1"/>
</dbReference>
<evidence type="ECO:0000256" key="2">
    <source>
        <dbReference type="SAM" id="SignalP"/>
    </source>
</evidence>
<dbReference type="InterPro" id="IPR002372">
    <property type="entry name" value="PQQ_rpt_dom"/>
</dbReference>
<protein>
    <submittedName>
        <fullName evidence="4">Outer membrane biogenesis protein BamB</fullName>
    </submittedName>
</protein>
<organism evidence="4 5">
    <name type="scientific">Posidoniimonas corsicana</name>
    <dbReference type="NCBI Taxonomy" id="1938618"/>
    <lineage>
        <taxon>Bacteria</taxon>
        <taxon>Pseudomonadati</taxon>
        <taxon>Planctomycetota</taxon>
        <taxon>Planctomycetia</taxon>
        <taxon>Pirellulales</taxon>
        <taxon>Lacipirellulaceae</taxon>
        <taxon>Posidoniimonas</taxon>
    </lineage>
</organism>
<proteinExistence type="predicted"/>
<dbReference type="InterPro" id="IPR018391">
    <property type="entry name" value="PQQ_b-propeller_rpt"/>
</dbReference>
<dbReference type="RefSeq" id="WP_146564303.1">
    <property type="nucleotide sequence ID" value="NZ_SIHJ01000001.1"/>
</dbReference>
<dbReference type="Gene3D" id="2.130.10.10">
    <property type="entry name" value="YVTN repeat-like/Quinoprotein amine dehydrogenase"/>
    <property type="match status" value="2"/>
</dbReference>
<evidence type="ECO:0000259" key="3">
    <source>
        <dbReference type="Pfam" id="PF13360"/>
    </source>
</evidence>
<feature type="domain" description="Pyrrolo-quinoline quinone repeat" evidence="3">
    <location>
        <begin position="321"/>
        <end position="389"/>
    </location>
</feature>
<dbReference type="AlphaFoldDB" id="A0A5C5VGX5"/>
<feature type="signal peptide" evidence="2">
    <location>
        <begin position="1"/>
        <end position="20"/>
    </location>
</feature>
<dbReference type="PANTHER" id="PTHR34512">
    <property type="entry name" value="CELL SURFACE PROTEIN"/>
    <property type="match status" value="1"/>
</dbReference>
<feature type="chain" id="PRO_5022889577" evidence="2">
    <location>
        <begin position="21"/>
        <end position="446"/>
    </location>
</feature>
<dbReference type="PANTHER" id="PTHR34512:SF30">
    <property type="entry name" value="OUTER MEMBRANE PROTEIN ASSEMBLY FACTOR BAMB"/>
    <property type="match status" value="1"/>
</dbReference>
<keyword evidence="2" id="KW-0732">Signal</keyword>